<evidence type="ECO:0000256" key="2">
    <source>
        <dbReference type="ARBA" id="ARBA00010743"/>
    </source>
</evidence>
<dbReference type="InterPro" id="IPR013921">
    <property type="entry name" value="Mediator_Med20"/>
</dbReference>
<evidence type="ECO:0000256" key="1">
    <source>
        <dbReference type="ARBA" id="ARBA00004123"/>
    </source>
</evidence>
<dbReference type="AlphaFoldDB" id="A0A016TVH9"/>
<keyword evidence="6" id="KW-1185">Reference proteome</keyword>
<comment type="subunit">
    <text evidence="4">Component of the Mediator complex.</text>
</comment>
<comment type="subcellular location">
    <subcellularLocation>
        <location evidence="1 4">Nucleus</location>
    </subcellularLocation>
</comment>
<keyword evidence="4" id="KW-0805">Transcription regulation</keyword>
<comment type="function">
    <text evidence="4">Component of the Mediator complex, a coactivator involved in the regulated transcription of nearly all RNA polymerase II-dependent genes. Mediator functions as a bridge to convey information from gene-specific regulatory proteins to the basal RNA polymerase II transcription machinery. Mediator is recruited to promoters by direct interactions with regulatory proteins and serves as a scaffold for the assembly of a functional preinitiation complex with RNA polymerase II and the general transcription factors.</text>
</comment>
<dbReference type="GO" id="GO:0003712">
    <property type="term" value="F:transcription coregulator activity"/>
    <property type="evidence" value="ECO:0007669"/>
    <property type="project" value="InterPro"/>
</dbReference>
<evidence type="ECO:0000313" key="6">
    <source>
        <dbReference type="Proteomes" id="UP000024635"/>
    </source>
</evidence>
<evidence type="ECO:0000256" key="3">
    <source>
        <dbReference type="ARBA" id="ARBA00023242"/>
    </source>
</evidence>
<dbReference type="GO" id="GO:0016592">
    <property type="term" value="C:mediator complex"/>
    <property type="evidence" value="ECO:0007669"/>
    <property type="project" value="InterPro"/>
</dbReference>
<dbReference type="STRING" id="53326.A0A016TVH9"/>
<gene>
    <name evidence="5" type="primary">Acey_s0074.g882</name>
    <name evidence="4" type="synonym">MED20</name>
    <name evidence="5" type="ORF">Y032_0074g882</name>
</gene>
<name>A0A016TVH9_9BILA</name>
<keyword evidence="4" id="KW-0804">Transcription</keyword>
<dbReference type="Proteomes" id="UP000024635">
    <property type="component" value="Unassembled WGS sequence"/>
</dbReference>
<comment type="similarity">
    <text evidence="2 4">Belongs to the Mediator complex subunit 20 family.</text>
</comment>
<sequence length="174" mass="18811">MCVYCTGLVQAQRMRVRWKLADGFAFLQSNSEFLFEKIFRTGPVDLVSGVSSLLDAGAPLSLLGLISRAPTDSLRTSPRTICDLGFDLILTKLSSGLTPDTAGKFELTGVEYRLRDFVVRVGTASQVTTTKGVIVEVNEFTRKPILTGPAIADFCCDVGFGSAIVTNQLPRVVT</sequence>
<organism evidence="5 6">
    <name type="scientific">Ancylostoma ceylanicum</name>
    <dbReference type="NCBI Taxonomy" id="53326"/>
    <lineage>
        <taxon>Eukaryota</taxon>
        <taxon>Metazoa</taxon>
        <taxon>Ecdysozoa</taxon>
        <taxon>Nematoda</taxon>
        <taxon>Chromadorea</taxon>
        <taxon>Rhabditida</taxon>
        <taxon>Rhabditina</taxon>
        <taxon>Rhabditomorpha</taxon>
        <taxon>Strongyloidea</taxon>
        <taxon>Ancylostomatidae</taxon>
        <taxon>Ancylostomatinae</taxon>
        <taxon>Ancylostoma</taxon>
    </lineage>
</organism>
<accession>A0A016TVH9</accession>
<dbReference type="OrthoDB" id="1854899at2759"/>
<dbReference type="EMBL" id="JARK01001410">
    <property type="protein sequence ID" value="EYC06766.1"/>
    <property type="molecule type" value="Genomic_DNA"/>
</dbReference>
<reference evidence="6" key="1">
    <citation type="journal article" date="2015" name="Nat. Genet.">
        <title>The genome and transcriptome of the zoonotic hookworm Ancylostoma ceylanicum identify infection-specific gene families.</title>
        <authorList>
            <person name="Schwarz E.M."/>
            <person name="Hu Y."/>
            <person name="Antoshechkin I."/>
            <person name="Miller M.M."/>
            <person name="Sternberg P.W."/>
            <person name="Aroian R.V."/>
        </authorList>
    </citation>
    <scope>NUCLEOTIDE SEQUENCE</scope>
    <source>
        <strain evidence="6">HY135</strain>
    </source>
</reference>
<protein>
    <recommendedName>
        <fullName evidence="4">Mediator of RNA polymerase II transcription subunit 20</fullName>
    </recommendedName>
    <alternativeName>
        <fullName evidence="4">Mediator complex subunit 20</fullName>
    </alternativeName>
</protein>
<dbReference type="GO" id="GO:0006357">
    <property type="term" value="P:regulation of transcription by RNA polymerase II"/>
    <property type="evidence" value="ECO:0007669"/>
    <property type="project" value="InterPro"/>
</dbReference>
<evidence type="ECO:0000313" key="5">
    <source>
        <dbReference type="EMBL" id="EYC06766.1"/>
    </source>
</evidence>
<dbReference type="Pfam" id="PF08612">
    <property type="entry name" value="Med20"/>
    <property type="match status" value="1"/>
</dbReference>
<comment type="caution">
    <text evidence="5">The sequence shown here is derived from an EMBL/GenBank/DDBJ whole genome shotgun (WGS) entry which is preliminary data.</text>
</comment>
<keyword evidence="3 4" id="KW-0539">Nucleus</keyword>
<evidence type="ECO:0000256" key="4">
    <source>
        <dbReference type="RuleBase" id="RU364152"/>
    </source>
</evidence>
<keyword evidence="4" id="KW-0010">Activator</keyword>
<proteinExistence type="inferred from homology"/>